<evidence type="ECO:0000256" key="9">
    <source>
        <dbReference type="SAM" id="Phobius"/>
    </source>
</evidence>
<dbReference type="Pfam" id="PF13490">
    <property type="entry name" value="zf-HC2"/>
    <property type="match status" value="1"/>
</dbReference>
<dbReference type="InterPro" id="IPR027383">
    <property type="entry name" value="Znf_put"/>
</dbReference>
<keyword evidence="3 11" id="KW-0808">Transferase</keyword>
<keyword evidence="9" id="KW-1133">Transmembrane helix</keyword>
<dbReference type="FunFam" id="1.10.510.10:FF:000021">
    <property type="entry name" value="Serine/threonine protein kinase"/>
    <property type="match status" value="1"/>
</dbReference>
<dbReference type="AlphaFoldDB" id="A0A518I1Y3"/>
<evidence type="ECO:0000256" key="4">
    <source>
        <dbReference type="ARBA" id="ARBA00022741"/>
    </source>
</evidence>
<keyword evidence="9" id="KW-0812">Transmembrane</keyword>
<feature type="region of interest" description="Disordered" evidence="8">
    <location>
        <begin position="63"/>
        <end position="89"/>
    </location>
</feature>
<dbReference type="EMBL" id="CP037423">
    <property type="protein sequence ID" value="QDV47122.1"/>
    <property type="molecule type" value="Genomic_DNA"/>
</dbReference>
<evidence type="ECO:0000313" key="12">
    <source>
        <dbReference type="Proteomes" id="UP000319004"/>
    </source>
</evidence>
<dbReference type="CDD" id="cd14014">
    <property type="entry name" value="STKc_PknB_like"/>
    <property type="match status" value="1"/>
</dbReference>
<dbReference type="GO" id="GO:0004674">
    <property type="term" value="F:protein serine/threonine kinase activity"/>
    <property type="evidence" value="ECO:0007669"/>
    <property type="project" value="UniProtKB-KW"/>
</dbReference>
<keyword evidence="5 11" id="KW-0418">Kinase</keyword>
<evidence type="ECO:0000256" key="5">
    <source>
        <dbReference type="ARBA" id="ARBA00022777"/>
    </source>
</evidence>
<feature type="domain" description="Protein kinase" evidence="10">
    <location>
        <begin position="116"/>
        <end position="377"/>
    </location>
</feature>
<dbReference type="InterPro" id="IPR041916">
    <property type="entry name" value="Anti_sigma_zinc_sf"/>
</dbReference>
<feature type="compositionally biased region" description="Polar residues" evidence="8">
    <location>
        <begin position="78"/>
        <end position="89"/>
    </location>
</feature>
<feature type="compositionally biased region" description="Basic and acidic residues" evidence="8">
    <location>
        <begin position="67"/>
        <end position="76"/>
    </location>
</feature>
<keyword evidence="6 7" id="KW-0067">ATP-binding</keyword>
<evidence type="ECO:0000313" key="11">
    <source>
        <dbReference type="EMBL" id="QDV47122.1"/>
    </source>
</evidence>
<dbReference type="RefSeq" id="WP_145392838.1">
    <property type="nucleotide sequence ID" value="NZ_CP037423.1"/>
</dbReference>
<dbReference type="PROSITE" id="PS00107">
    <property type="entry name" value="PROTEIN_KINASE_ATP"/>
    <property type="match status" value="1"/>
</dbReference>
<organism evidence="11 12">
    <name type="scientific">Stieleria neptunia</name>
    <dbReference type="NCBI Taxonomy" id="2527979"/>
    <lineage>
        <taxon>Bacteria</taxon>
        <taxon>Pseudomonadati</taxon>
        <taxon>Planctomycetota</taxon>
        <taxon>Planctomycetia</taxon>
        <taxon>Pirellulales</taxon>
        <taxon>Pirellulaceae</taxon>
        <taxon>Stieleria</taxon>
    </lineage>
</organism>
<dbReference type="PANTHER" id="PTHR43289">
    <property type="entry name" value="MITOGEN-ACTIVATED PROTEIN KINASE KINASE KINASE 20-RELATED"/>
    <property type="match status" value="1"/>
</dbReference>
<evidence type="ECO:0000256" key="8">
    <source>
        <dbReference type="SAM" id="MobiDB-lite"/>
    </source>
</evidence>
<gene>
    <name evidence="11" type="primary">prkC_42</name>
    <name evidence="11" type="ORF">Enr13x_70310</name>
</gene>
<evidence type="ECO:0000256" key="1">
    <source>
        <dbReference type="ARBA" id="ARBA00012513"/>
    </source>
</evidence>
<feature type="transmembrane region" description="Helical" evidence="9">
    <location>
        <begin position="401"/>
        <end position="424"/>
    </location>
</feature>
<proteinExistence type="predicted"/>
<evidence type="ECO:0000256" key="3">
    <source>
        <dbReference type="ARBA" id="ARBA00022679"/>
    </source>
</evidence>
<feature type="compositionally biased region" description="Pro residues" evidence="8">
    <location>
        <begin position="440"/>
        <end position="455"/>
    </location>
</feature>
<dbReference type="Gene3D" id="1.10.10.1320">
    <property type="entry name" value="Anti-sigma factor, zinc-finger domain"/>
    <property type="match status" value="1"/>
</dbReference>
<dbReference type="Pfam" id="PF00069">
    <property type="entry name" value="Pkinase"/>
    <property type="match status" value="1"/>
</dbReference>
<dbReference type="PROSITE" id="PS00108">
    <property type="entry name" value="PROTEIN_KINASE_ST"/>
    <property type="match status" value="1"/>
</dbReference>
<dbReference type="KEGG" id="snep:Enr13x_70310"/>
<sequence precursor="true">MKAPSTPCRFDQLDAFLAGELSAAQVEQLEQHLDACPHCDEELTRRTADESFWDDAQTFLSAADDLPSDHDTDDRPLPTTSDPHTLNRPGQSLHLGQLSFLDPTDDPRMLGRFGGYEISGIIGQGGMGVVMKGWDVSLDRFVAIKVLSPAYAGHSAARQRFAREAQAAAAILHDNVIAIYGVDHWKDMPYLVMPYIKGESLQQRIDRAAPLALENVLEISLQIARGLAAAHDQGLVHRDIKPANILMPASVSRVIITDFGLARTADDASLTRSGVLAGTPQYMSPEQAQGEAIDGRTDLFSLGSVIYAMACGRPPFRAETPYGVLRKITDQPHRPLSQLRDDLPTWLESIVDRLLQKDPAKRFDDAHQLAAHLEECLAHVRQPTTTLLPKLQPSSKRRPSVLPLAVVMVALALVALVVVALVMVGDGWAMKRFETNDSGTPPPQVTDPDPPPSDLLPPQVGWEFDATALDQLETELHLLLQETADDPFADPSPTLEPSNETL</sequence>
<dbReference type="InterPro" id="IPR017441">
    <property type="entry name" value="Protein_kinase_ATP_BS"/>
</dbReference>
<feature type="binding site" evidence="7">
    <location>
        <position position="145"/>
    </location>
    <ligand>
        <name>ATP</name>
        <dbReference type="ChEBI" id="CHEBI:30616"/>
    </ligand>
</feature>
<dbReference type="Proteomes" id="UP000319004">
    <property type="component" value="Chromosome"/>
</dbReference>
<dbReference type="GO" id="GO:0005524">
    <property type="term" value="F:ATP binding"/>
    <property type="evidence" value="ECO:0007669"/>
    <property type="project" value="UniProtKB-UniRule"/>
</dbReference>
<dbReference type="OrthoDB" id="6111975at2"/>
<dbReference type="InterPro" id="IPR000719">
    <property type="entry name" value="Prot_kinase_dom"/>
</dbReference>
<evidence type="ECO:0000259" key="10">
    <source>
        <dbReference type="PROSITE" id="PS50011"/>
    </source>
</evidence>
<dbReference type="InterPro" id="IPR008271">
    <property type="entry name" value="Ser/Thr_kinase_AS"/>
</dbReference>
<name>A0A518I1Y3_9BACT</name>
<dbReference type="PANTHER" id="PTHR43289:SF6">
    <property type="entry name" value="SERINE_THREONINE-PROTEIN KINASE NEKL-3"/>
    <property type="match status" value="1"/>
</dbReference>
<keyword evidence="12" id="KW-1185">Reference proteome</keyword>
<accession>A0A518I1Y3</accession>
<dbReference type="SUPFAM" id="SSF56112">
    <property type="entry name" value="Protein kinase-like (PK-like)"/>
    <property type="match status" value="1"/>
</dbReference>
<dbReference type="EC" id="2.7.11.1" evidence="1"/>
<dbReference type="InterPro" id="IPR011009">
    <property type="entry name" value="Kinase-like_dom_sf"/>
</dbReference>
<protein>
    <recommendedName>
        <fullName evidence="1">non-specific serine/threonine protein kinase</fullName>
        <ecNumber evidence="1">2.7.11.1</ecNumber>
    </recommendedName>
</protein>
<feature type="region of interest" description="Disordered" evidence="8">
    <location>
        <begin position="481"/>
        <end position="502"/>
    </location>
</feature>
<evidence type="ECO:0000256" key="7">
    <source>
        <dbReference type="PROSITE-ProRule" id="PRU10141"/>
    </source>
</evidence>
<dbReference type="SMART" id="SM00220">
    <property type="entry name" value="S_TKc"/>
    <property type="match status" value="1"/>
</dbReference>
<dbReference type="Gene3D" id="1.10.510.10">
    <property type="entry name" value="Transferase(Phosphotransferase) domain 1"/>
    <property type="match status" value="1"/>
</dbReference>
<dbReference type="PROSITE" id="PS50011">
    <property type="entry name" value="PROTEIN_KINASE_DOM"/>
    <property type="match status" value="1"/>
</dbReference>
<evidence type="ECO:0000256" key="2">
    <source>
        <dbReference type="ARBA" id="ARBA00022527"/>
    </source>
</evidence>
<keyword evidence="2" id="KW-0723">Serine/threonine-protein kinase</keyword>
<keyword evidence="9" id="KW-0472">Membrane</keyword>
<reference evidence="11 12" key="1">
    <citation type="submission" date="2019-03" db="EMBL/GenBank/DDBJ databases">
        <title>Deep-cultivation of Planctomycetes and their phenomic and genomic characterization uncovers novel biology.</title>
        <authorList>
            <person name="Wiegand S."/>
            <person name="Jogler M."/>
            <person name="Boedeker C."/>
            <person name="Pinto D."/>
            <person name="Vollmers J."/>
            <person name="Rivas-Marin E."/>
            <person name="Kohn T."/>
            <person name="Peeters S.H."/>
            <person name="Heuer A."/>
            <person name="Rast P."/>
            <person name="Oberbeckmann S."/>
            <person name="Bunk B."/>
            <person name="Jeske O."/>
            <person name="Meyerdierks A."/>
            <person name="Storesund J.E."/>
            <person name="Kallscheuer N."/>
            <person name="Luecker S."/>
            <person name="Lage O.M."/>
            <person name="Pohl T."/>
            <person name="Merkel B.J."/>
            <person name="Hornburger P."/>
            <person name="Mueller R.-W."/>
            <person name="Bruemmer F."/>
            <person name="Labrenz M."/>
            <person name="Spormann A.M."/>
            <person name="Op den Camp H."/>
            <person name="Overmann J."/>
            <person name="Amann R."/>
            <person name="Jetten M.S.M."/>
            <person name="Mascher T."/>
            <person name="Medema M.H."/>
            <person name="Devos D.P."/>
            <person name="Kaster A.-K."/>
            <person name="Ovreas L."/>
            <person name="Rohde M."/>
            <person name="Galperin M.Y."/>
            <person name="Jogler C."/>
        </authorList>
    </citation>
    <scope>NUCLEOTIDE SEQUENCE [LARGE SCALE GENOMIC DNA]</scope>
    <source>
        <strain evidence="11 12">Enr13</strain>
    </source>
</reference>
<feature type="region of interest" description="Disordered" evidence="8">
    <location>
        <begin position="434"/>
        <end position="460"/>
    </location>
</feature>
<keyword evidence="4 7" id="KW-0547">Nucleotide-binding</keyword>
<evidence type="ECO:0000256" key="6">
    <source>
        <dbReference type="ARBA" id="ARBA00022840"/>
    </source>
</evidence>
<dbReference type="Gene3D" id="3.30.200.20">
    <property type="entry name" value="Phosphorylase Kinase, domain 1"/>
    <property type="match status" value="1"/>
</dbReference>